<gene>
    <name evidence="1" type="ORF">Vretifemale_16455</name>
    <name evidence="2" type="ORF">Vretimale_16254</name>
</gene>
<dbReference type="Proteomes" id="UP000722791">
    <property type="component" value="Unassembled WGS sequence"/>
</dbReference>
<comment type="caution">
    <text evidence="2">The sequence shown here is derived from an EMBL/GenBank/DDBJ whole genome shotgun (WGS) entry which is preliminary data.</text>
</comment>
<dbReference type="Proteomes" id="UP000747110">
    <property type="component" value="Unassembled WGS sequence"/>
</dbReference>
<sequence>MLRLVHFQYHGAEPLTNKMIPCSGGVADTIRQQSSESCIAMGPIVCLQVLTSIEPAASHIVLPVACASTVHTPAERSGRAMYCNSPMRRAVAAPTTTQLATHNE</sequence>
<evidence type="ECO:0000313" key="1">
    <source>
        <dbReference type="EMBL" id="GIL88590.1"/>
    </source>
</evidence>
<proteinExistence type="predicted"/>
<dbReference type="AlphaFoldDB" id="A0A8J4GTV5"/>
<accession>A0A8J4GTV5</accession>
<organism evidence="2 3">
    <name type="scientific">Volvox reticuliferus</name>
    <dbReference type="NCBI Taxonomy" id="1737510"/>
    <lineage>
        <taxon>Eukaryota</taxon>
        <taxon>Viridiplantae</taxon>
        <taxon>Chlorophyta</taxon>
        <taxon>core chlorophytes</taxon>
        <taxon>Chlorophyceae</taxon>
        <taxon>CS clade</taxon>
        <taxon>Chlamydomonadales</taxon>
        <taxon>Volvocaceae</taxon>
        <taxon>Volvox</taxon>
    </lineage>
</organism>
<protein>
    <submittedName>
        <fullName evidence="2">Uncharacterized protein</fullName>
    </submittedName>
</protein>
<keyword evidence="4" id="KW-1185">Reference proteome</keyword>
<evidence type="ECO:0000313" key="4">
    <source>
        <dbReference type="Proteomes" id="UP000747110"/>
    </source>
</evidence>
<evidence type="ECO:0000313" key="2">
    <source>
        <dbReference type="EMBL" id="GIM13117.1"/>
    </source>
</evidence>
<dbReference type="EMBL" id="BNCP01000045">
    <property type="protein sequence ID" value="GIL88590.1"/>
    <property type="molecule type" value="Genomic_DNA"/>
</dbReference>
<evidence type="ECO:0000313" key="3">
    <source>
        <dbReference type="Proteomes" id="UP000722791"/>
    </source>
</evidence>
<dbReference type="EMBL" id="BNCQ01000047">
    <property type="protein sequence ID" value="GIM13117.1"/>
    <property type="molecule type" value="Genomic_DNA"/>
</dbReference>
<name>A0A8J4GTV5_9CHLO</name>
<reference evidence="2" key="1">
    <citation type="journal article" date="2021" name="Proc. Natl. Acad. Sci. U.S.A.">
        <title>Three genomes in the algal genus Volvox reveal the fate of a haploid sex-determining region after a transition to homothallism.</title>
        <authorList>
            <person name="Yamamoto K."/>
            <person name="Hamaji T."/>
            <person name="Kawai-Toyooka H."/>
            <person name="Matsuzaki R."/>
            <person name="Takahashi F."/>
            <person name="Nishimura Y."/>
            <person name="Kawachi M."/>
            <person name="Noguchi H."/>
            <person name="Minakuchi Y."/>
            <person name="Umen J.G."/>
            <person name="Toyoda A."/>
            <person name="Nozaki H."/>
        </authorList>
    </citation>
    <scope>NUCLEOTIDE SEQUENCE</scope>
    <source>
        <strain evidence="2">NIES-3785</strain>
        <strain evidence="1">NIES-3786</strain>
    </source>
</reference>